<feature type="domain" description="Replication factor-A protein 1 N-terminal" evidence="2">
    <location>
        <begin position="17"/>
        <end position="86"/>
    </location>
</feature>
<evidence type="ECO:0000313" key="3">
    <source>
        <dbReference type="EMBL" id="GJT84003.1"/>
    </source>
</evidence>
<keyword evidence="4" id="KW-1185">Reference proteome</keyword>
<evidence type="ECO:0000313" key="4">
    <source>
        <dbReference type="Proteomes" id="UP001151760"/>
    </source>
</evidence>
<reference evidence="3" key="2">
    <citation type="submission" date="2022-01" db="EMBL/GenBank/DDBJ databases">
        <authorList>
            <person name="Yamashiro T."/>
            <person name="Shiraishi A."/>
            <person name="Satake H."/>
            <person name="Nakayama K."/>
        </authorList>
    </citation>
    <scope>NUCLEOTIDE SEQUENCE</scope>
</reference>
<dbReference type="Gene3D" id="2.40.50.140">
    <property type="entry name" value="Nucleic acid-binding proteins"/>
    <property type="match status" value="1"/>
</dbReference>
<evidence type="ECO:0000256" key="1">
    <source>
        <dbReference type="SAM" id="MobiDB-lite"/>
    </source>
</evidence>
<accession>A0ABQ5H813</accession>
<feature type="region of interest" description="Disordered" evidence="1">
    <location>
        <begin position="90"/>
        <end position="112"/>
    </location>
</feature>
<feature type="compositionally biased region" description="Polar residues" evidence="1">
    <location>
        <begin position="96"/>
        <end position="105"/>
    </location>
</feature>
<dbReference type="InterPro" id="IPR007199">
    <property type="entry name" value="Rep_factor-A_N"/>
</dbReference>
<organism evidence="3 4">
    <name type="scientific">Tanacetum coccineum</name>
    <dbReference type="NCBI Taxonomy" id="301880"/>
    <lineage>
        <taxon>Eukaryota</taxon>
        <taxon>Viridiplantae</taxon>
        <taxon>Streptophyta</taxon>
        <taxon>Embryophyta</taxon>
        <taxon>Tracheophyta</taxon>
        <taxon>Spermatophyta</taxon>
        <taxon>Magnoliopsida</taxon>
        <taxon>eudicotyledons</taxon>
        <taxon>Gunneridae</taxon>
        <taxon>Pentapetalae</taxon>
        <taxon>asterids</taxon>
        <taxon>campanulids</taxon>
        <taxon>Asterales</taxon>
        <taxon>Asteraceae</taxon>
        <taxon>Asteroideae</taxon>
        <taxon>Anthemideae</taxon>
        <taxon>Anthemidinae</taxon>
        <taxon>Tanacetum</taxon>
    </lineage>
</organism>
<feature type="non-terminal residue" evidence="3">
    <location>
        <position position="112"/>
    </location>
</feature>
<evidence type="ECO:0000259" key="2">
    <source>
        <dbReference type="Pfam" id="PF04057"/>
    </source>
</evidence>
<reference evidence="3" key="1">
    <citation type="journal article" date="2022" name="Int. J. Mol. Sci.">
        <title>Draft Genome of Tanacetum Coccineum: Genomic Comparison of Closely Related Tanacetum-Family Plants.</title>
        <authorList>
            <person name="Yamashiro T."/>
            <person name="Shiraishi A."/>
            <person name="Nakayama K."/>
            <person name="Satake H."/>
        </authorList>
    </citation>
    <scope>NUCLEOTIDE SEQUENCE</scope>
</reference>
<sequence length="112" mass="13197">MALPNLTPITKLATYRSTKTNRNPVVQVKRIEKTEIRHRYELRLSDGSDFQDAYVESYVNCTLKKSKQLEEGLIVRLDEYLRTSVDNTMEPFENWRTPNSSSLNHSYDKRKQ</sequence>
<dbReference type="InterPro" id="IPR012340">
    <property type="entry name" value="NA-bd_OB-fold"/>
</dbReference>
<protein>
    <submittedName>
        <fullName evidence="3">DUF4219 domain-containing protein</fullName>
    </submittedName>
</protein>
<comment type="caution">
    <text evidence="3">The sequence shown here is derived from an EMBL/GenBank/DDBJ whole genome shotgun (WGS) entry which is preliminary data.</text>
</comment>
<dbReference type="Proteomes" id="UP001151760">
    <property type="component" value="Unassembled WGS sequence"/>
</dbReference>
<gene>
    <name evidence="3" type="ORF">Tco_1058345</name>
</gene>
<proteinExistence type="predicted"/>
<name>A0ABQ5H813_9ASTR</name>
<dbReference type="SUPFAM" id="SSF50249">
    <property type="entry name" value="Nucleic acid-binding proteins"/>
    <property type="match status" value="1"/>
</dbReference>
<dbReference type="EMBL" id="BQNB010019314">
    <property type="protein sequence ID" value="GJT84003.1"/>
    <property type="molecule type" value="Genomic_DNA"/>
</dbReference>
<dbReference type="Pfam" id="PF04057">
    <property type="entry name" value="Rep-A_N"/>
    <property type="match status" value="1"/>
</dbReference>